<keyword evidence="1" id="KW-0238">DNA-binding</keyword>
<dbReference type="InterPro" id="IPR055315">
    <property type="entry name" value="Cramped-like"/>
</dbReference>
<feature type="compositionally biased region" description="Low complexity" evidence="3">
    <location>
        <begin position="682"/>
        <end position="694"/>
    </location>
</feature>
<feature type="compositionally biased region" description="Basic and acidic residues" evidence="3">
    <location>
        <begin position="444"/>
        <end position="477"/>
    </location>
</feature>
<evidence type="ECO:0000256" key="3">
    <source>
        <dbReference type="SAM" id="MobiDB-lite"/>
    </source>
</evidence>
<sequence length="1595" mass="174088">MTNPIYLKIIDDDIMGKRKRAPSPKENLNELPSTSSSSSSYRLKVFESKKIDSLPSVHENDVSVRIDVLDKNSVTSSESEVAIEDRPTLPLRISARVQNKQRREENKLDAQTSSGISLRKIDSSSQDEDEEEEKKVGNLDGDQGGMSLNGELKKRRRAWELWSLEDKKVFFEALNECGKDFEAIQNFLVTKLRKKGFPTCVIKNKDQVRHFYYRTWHKISKHIKFGDDIKKSTQELYTLINYGELRRKVGGTMDEKKGQKLQELIQKGSTSVRIKGKKMRIKTPICRALKKLNEIPDEKEQSGVRMPTSVVIEIVPANVKSWNYVQSVAHNPRVRISCSMHKTVGSIIEHLQTKWRCTKWKICDNLTSSANFPIDFKPPPPLRVRLRPMPYTNFNNVQLKPDTQIKSFVVSLSSHSQMLQRKGEIDCHSKSRNSSKNSKKRKCSVNEHSKEKGAEDLDIKDAKYTDSGVKDDEKGEISQEENEEGSDIELDEELKTPPPPPPSVVHTNSSEENTNNKEEEVFGKSQVISLEYDFENNENSEEESKSEKDYDKGEDGSLVEINIEEVSSKFNEGLQSCSSEFYSTPIEVASQRAPSEFLLSDQNKDVMNKVNVGEERSEGENVTSSNKTLLEDGKDLRNDSKSAEDLSSMLAKLIYIIKMISSKNPTECVCGNSSTPIKCSSLSNFRSPSNSRSNGLLRSPGNLKSPRGCSLSVRSPRTPNTSTLNSYNINFRDTPSPAASKNERPKPSSAKRLINEYSSDKNTPAVSSAVSILDSKDNHVEAKNENFSSSKMASQDFSHPQTISVSSSSSSPSSSSATSSSSSGGGEFLVPTAPAPRNLASQTNESFNAQLSKLLPRYSRPNRRPVRKSMVVQRQLPLMPNQPRNVQGFVALKSSNLLDFNISTAPQISLPIAVTIAATPTSTPRLPLATTEIISTGPAAGSIESHVSSIVVQSQQQLQPAPQSMPVIANTFSKNSINDCSKDFGNAISVNVSGHQLLTVKMPSYPVSSQATIAPTTTTLAFSSSIATATTTCALPIVSDSFHNTKQQSYSVSNETKSNVINNNNNVNANNHEPSYLTTPPSTPLQLDVLLNNSNSIFNKEDLNCFNDNSNSSFISISDIEVRPLSTPIKANVSPPSKFAESSVLETPTHGTEDQRSKNELANISPIKLNLSFLSDSPVANNNAEGENGCCTTENGDIPQIHIPESEDNLPLLDISLGGTISVKEASTNLVGNMPMTSIVDNITSVSSVESLSQIPHNDSTPVSEILPGVPQIQGISNIVNVSSVVNMTSMSNVVSISEPSTNVDSLLSHPSSSEIDQRPSHVGDIIEGQLAPALTLVGKVITKKHPLSEKLATDDVIESTTGFSCSNLPLLLKEKMVQSLSDADVKSTKLAECHLEKASVGGGNSVLCLSSLSHSVESSSPVKLIDLDLANSNSNSCFSGLLASTMNQPCLDSVMETSLLETPPRPMLSGRSSTTSMQTDNRVKTSLTFDSNDGFEPLSSVPLSPPSSPSRLLRQNESHQWISSDTNEFSLSSLLNSIDSNSSPSKGPQQQISHAPGAPSPSMTQNPHTRGLFATLNDNSVDFTATFANLKGNG</sequence>
<reference evidence="4 5" key="1">
    <citation type="journal article" date="2019" name="PLoS Biol.">
        <title>Sex chromosomes control vertical transmission of feminizing Wolbachia symbionts in an isopod.</title>
        <authorList>
            <person name="Becking T."/>
            <person name="Chebbi M.A."/>
            <person name="Giraud I."/>
            <person name="Moumen B."/>
            <person name="Laverre T."/>
            <person name="Caubet Y."/>
            <person name="Peccoud J."/>
            <person name="Gilbert C."/>
            <person name="Cordaux R."/>
        </authorList>
    </citation>
    <scope>NUCLEOTIDE SEQUENCE [LARGE SCALE GENOMIC DNA]</scope>
    <source>
        <strain evidence="4">ANa2</strain>
        <tissue evidence="4">Whole body excluding digestive tract and cuticle</tissue>
    </source>
</reference>
<feature type="compositionally biased region" description="Low complexity" evidence="3">
    <location>
        <begin position="804"/>
        <end position="822"/>
    </location>
</feature>
<feature type="region of interest" description="Disordered" evidence="3">
    <location>
        <begin position="421"/>
        <end position="555"/>
    </location>
</feature>
<name>A0A5N5TKM4_9CRUS</name>
<feature type="compositionally biased region" description="Polar residues" evidence="3">
    <location>
        <begin position="712"/>
        <end position="739"/>
    </location>
</feature>
<evidence type="ECO:0000256" key="1">
    <source>
        <dbReference type="ARBA" id="ARBA00023125"/>
    </source>
</evidence>
<feature type="region of interest" description="Disordered" evidence="3">
    <location>
        <begin position="1133"/>
        <end position="1159"/>
    </location>
</feature>
<feature type="compositionally biased region" description="Acidic residues" evidence="3">
    <location>
        <begin position="532"/>
        <end position="541"/>
    </location>
</feature>
<dbReference type="GO" id="GO:0007389">
    <property type="term" value="P:pattern specification process"/>
    <property type="evidence" value="ECO:0007669"/>
    <property type="project" value="TreeGrafter"/>
</dbReference>
<dbReference type="EMBL" id="SEYY01000704">
    <property type="protein sequence ID" value="KAB7506689.1"/>
    <property type="molecule type" value="Genomic_DNA"/>
</dbReference>
<dbReference type="PANTHER" id="PTHR21677">
    <property type="entry name" value="CRAMPED PROTEIN"/>
    <property type="match status" value="1"/>
</dbReference>
<dbReference type="Gene3D" id="1.10.10.60">
    <property type="entry name" value="Homeodomain-like"/>
    <property type="match status" value="1"/>
</dbReference>
<feature type="compositionally biased region" description="Polar residues" evidence="3">
    <location>
        <begin position="785"/>
        <end position="803"/>
    </location>
</feature>
<feature type="region of interest" description="Disordered" evidence="3">
    <location>
        <begin position="1536"/>
        <end position="1571"/>
    </location>
</feature>
<feature type="region of interest" description="Disordered" evidence="3">
    <location>
        <begin position="16"/>
        <end position="40"/>
    </location>
</feature>
<dbReference type="GO" id="GO:0003677">
    <property type="term" value="F:DNA binding"/>
    <property type="evidence" value="ECO:0007669"/>
    <property type="project" value="UniProtKB-KW"/>
</dbReference>
<feature type="compositionally biased region" description="Low complexity" evidence="3">
    <location>
        <begin position="1536"/>
        <end position="1546"/>
    </location>
</feature>
<feature type="compositionally biased region" description="Basic residues" evidence="3">
    <location>
        <begin position="430"/>
        <end position="443"/>
    </location>
</feature>
<accession>A0A5N5TKM4</accession>
<feature type="compositionally biased region" description="Acidic residues" evidence="3">
    <location>
        <begin position="478"/>
        <end position="492"/>
    </location>
</feature>
<evidence type="ECO:0000313" key="5">
    <source>
        <dbReference type="Proteomes" id="UP000326759"/>
    </source>
</evidence>
<feature type="compositionally biased region" description="Basic and acidic residues" evidence="3">
    <location>
        <begin position="629"/>
        <end position="640"/>
    </location>
</feature>
<gene>
    <name evidence="4" type="primary">Cramp1</name>
    <name evidence="4" type="ORF">Anas_05492</name>
</gene>
<feature type="region of interest" description="Disordered" evidence="3">
    <location>
        <begin position="785"/>
        <end position="840"/>
    </location>
</feature>
<dbReference type="GO" id="GO:0005634">
    <property type="term" value="C:nucleus"/>
    <property type="evidence" value="ECO:0007669"/>
    <property type="project" value="TreeGrafter"/>
</dbReference>
<evidence type="ECO:0000313" key="4">
    <source>
        <dbReference type="EMBL" id="KAB7506689.1"/>
    </source>
</evidence>
<comment type="caution">
    <text evidence="4">The sequence shown here is derived from an EMBL/GenBank/DDBJ whole genome shotgun (WGS) entry which is preliminary data.</text>
</comment>
<feature type="region of interest" description="Disordered" evidence="3">
    <location>
        <begin position="1459"/>
        <end position="1515"/>
    </location>
</feature>
<keyword evidence="5" id="KW-1185">Reference proteome</keyword>
<organism evidence="4 5">
    <name type="scientific">Armadillidium nasatum</name>
    <dbReference type="NCBI Taxonomy" id="96803"/>
    <lineage>
        <taxon>Eukaryota</taxon>
        <taxon>Metazoa</taxon>
        <taxon>Ecdysozoa</taxon>
        <taxon>Arthropoda</taxon>
        <taxon>Crustacea</taxon>
        <taxon>Multicrustacea</taxon>
        <taxon>Malacostraca</taxon>
        <taxon>Eumalacostraca</taxon>
        <taxon>Peracarida</taxon>
        <taxon>Isopoda</taxon>
        <taxon>Oniscidea</taxon>
        <taxon>Crinocheta</taxon>
        <taxon>Armadillidiidae</taxon>
        <taxon>Armadillidium</taxon>
    </lineage>
</organism>
<feature type="compositionally biased region" description="Polar residues" evidence="3">
    <location>
        <begin position="1471"/>
        <end position="1492"/>
    </location>
</feature>
<dbReference type="PANTHER" id="PTHR21677:SF1">
    <property type="entry name" value="PROTEIN CRAMPED-LIKE"/>
    <property type="match status" value="1"/>
</dbReference>
<feature type="region of interest" description="Disordered" evidence="3">
    <location>
        <begin position="682"/>
        <end position="749"/>
    </location>
</feature>
<feature type="region of interest" description="Disordered" evidence="3">
    <location>
        <begin position="96"/>
        <end position="148"/>
    </location>
</feature>
<protein>
    <submittedName>
        <fullName evidence="4">Protein cramped-like</fullName>
    </submittedName>
</protein>
<keyword evidence="2" id="KW-0539">Nucleus</keyword>
<evidence type="ECO:0000256" key="2">
    <source>
        <dbReference type="ARBA" id="ARBA00023242"/>
    </source>
</evidence>
<dbReference type="Proteomes" id="UP000326759">
    <property type="component" value="Unassembled WGS sequence"/>
</dbReference>
<proteinExistence type="predicted"/>
<dbReference type="OrthoDB" id="515799at2759"/>
<dbReference type="GO" id="GO:0003682">
    <property type="term" value="F:chromatin binding"/>
    <property type="evidence" value="ECO:0007669"/>
    <property type="project" value="InterPro"/>
</dbReference>
<feature type="compositionally biased region" description="Basic and acidic residues" evidence="3">
    <location>
        <begin position="542"/>
        <end position="555"/>
    </location>
</feature>
<feature type="region of interest" description="Disordered" evidence="3">
    <location>
        <begin position="614"/>
        <end position="640"/>
    </location>
</feature>